<keyword evidence="1" id="KW-0862">Zinc</keyword>
<protein>
    <recommendedName>
        <fullName evidence="2">CCHC-type domain-containing protein</fullName>
    </recommendedName>
</protein>
<dbReference type="AlphaFoldDB" id="A0A162DBM2"/>
<dbReference type="OrthoDB" id="8050317at2759"/>
<evidence type="ECO:0000259" key="2">
    <source>
        <dbReference type="PROSITE" id="PS50158"/>
    </source>
</evidence>
<dbReference type="PANTHER" id="PTHR47331">
    <property type="entry name" value="PHD-TYPE DOMAIN-CONTAINING PROTEIN"/>
    <property type="match status" value="1"/>
</dbReference>
<name>A0A162DBM2_9CRUS</name>
<evidence type="ECO:0000313" key="4">
    <source>
        <dbReference type="Proteomes" id="UP000076858"/>
    </source>
</evidence>
<sequence length="254" mass="28103">MATVAAGQLSPKHSEENGTPLQRFIQLLTSLMVQPFRNGDLKSLADLASLVRDAVSSVAGDPSMIEFTHSTVVNQLATKLPFNLQQDWGRYAYNLRPKISSLADFDCWLDAIVGAEKLGGAKFSSYIPPKQNPSMRSAVVFPPTILNASIHETSERPGRANNEWPACLACNDSPGHRLEAYMIFRKMLPSQRAAFCEQNNHCFKCLRPGHYGRSCRNTDITCNASPGKHHTLIHGADCVFHGRTQPKENNLQPE</sequence>
<dbReference type="InterPro" id="IPR001878">
    <property type="entry name" value="Znf_CCHC"/>
</dbReference>
<keyword evidence="4" id="KW-1185">Reference proteome</keyword>
<evidence type="ECO:0000256" key="1">
    <source>
        <dbReference type="PROSITE-ProRule" id="PRU00047"/>
    </source>
</evidence>
<evidence type="ECO:0000313" key="3">
    <source>
        <dbReference type="EMBL" id="KZS09594.1"/>
    </source>
</evidence>
<reference evidence="3 4" key="1">
    <citation type="submission" date="2016-03" db="EMBL/GenBank/DDBJ databases">
        <title>EvidentialGene: Evidence-directed Construction of Genes on Genomes.</title>
        <authorList>
            <person name="Gilbert D.G."/>
            <person name="Choi J.-H."/>
            <person name="Mockaitis K."/>
            <person name="Colbourne J."/>
            <person name="Pfrender M."/>
        </authorList>
    </citation>
    <scope>NUCLEOTIDE SEQUENCE [LARGE SCALE GENOMIC DNA]</scope>
    <source>
        <strain evidence="3 4">Xinb3</strain>
        <tissue evidence="3">Complete organism</tissue>
    </source>
</reference>
<keyword evidence="1" id="KW-0479">Metal-binding</keyword>
<accession>A0A162DBM2</accession>
<dbReference type="Proteomes" id="UP000076858">
    <property type="component" value="Unassembled WGS sequence"/>
</dbReference>
<dbReference type="GO" id="GO:0008270">
    <property type="term" value="F:zinc ion binding"/>
    <property type="evidence" value="ECO:0007669"/>
    <property type="project" value="UniProtKB-KW"/>
</dbReference>
<gene>
    <name evidence="3" type="ORF">APZ42_026143</name>
</gene>
<dbReference type="EMBL" id="LRGB01002026">
    <property type="protein sequence ID" value="KZS09594.1"/>
    <property type="molecule type" value="Genomic_DNA"/>
</dbReference>
<organism evidence="3 4">
    <name type="scientific">Daphnia magna</name>
    <dbReference type="NCBI Taxonomy" id="35525"/>
    <lineage>
        <taxon>Eukaryota</taxon>
        <taxon>Metazoa</taxon>
        <taxon>Ecdysozoa</taxon>
        <taxon>Arthropoda</taxon>
        <taxon>Crustacea</taxon>
        <taxon>Branchiopoda</taxon>
        <taxon>Diplostraca</taxon>
        <taxon>Cladocera</taxon>
        <taxon>Anomopoda</taxon>
        <taxon>Daphniidae</taxon>
        <taxon>Daphnia</taxon>
    </lineage>
</organism>
<keyword evidence="1" id="KW-0863">Zinc-finger</keyword>
<comment type="caution">
    <text evidence="3">The sequence shown here is derived from an EMBL/GenBank/DDBJ whole genome shotgun (WGS) entry which is preliminary data.</text>
</comment>
<feature type="domain" description="CCHC-type" evidence="2">
    <location>
        <begin position="202"/>
        <end position="217"/>
    </location>
</feature>
<dbReference type="PROSITE" id="PS50158">
    <property type="entry name" value="ZF_CCHC"/>
    <property type="match status" value="1"/>
</dbReference>
<proteinExistence type="predicted"/>
<dbReference type="GO" id="GO:0003676">
    <property type="term" value="F:nucleic acid binding"/>
    <property type="evidence" value="ECO:0007669"/>
    <property type="project" value="InterPro"/>
</dbReference>